<dbReference type="Proteomes" id="UP001174677">
    <property type="component" value="Chromosome 2"/>
</dbReference>
<dbReference type="PANTHER" id="PTHR46741:SF4">
    <property type="entry name" value="FINGER FYVE DOMAIN PROTEIN, PUTATIVE (DUF1666)-RELATED"/>
    <property type="match status" value="1"/>
</dbReference>
<gene>
    <name evidence="3" type="ORF">P3X46_002942</name>
</gene>
<feature type="compositionally biased region" description="Basic and acidic residues" evidence="1">
    <location>
        <begin position="229"/>
        <end position="240"/>
    </location>
</feature>
<name>A0ABQ9N798_HEVBR</name>
<organism evidence="3 4">
    <name type="scientific">Hevea brasiliensis</name>
    <name type="common">Para rubber tree</name>
    <name type="synonym">Siphonia brasiliensis</name>
    <dbReference type="NCBI Taxonomy" id="3981"/>
    <lineage>
        <taxon>Eukaryota</taxon>
        <taxon>Viridiplantae</taxon>
        <taxon>Streptophyta</taxon>
        <taxon>Embryophyta</taxon>
        <taxon>Tracheophyta</taxon>
        <taxon>Spermatophyta</taxon>
        <taxon>Magnoliopsida</taxon>
        <taxon>eudicotyledons</taxon>
        <taxon>Gunneridae</taxon>
        <taxon>Pentapetalae</taxon>
        <taxon>rosids</taxon>
        <taxon>fabids</taxon>
        <taxon>Malpighiales</taxon>
        <taxon>Euphorbiaceae</taxon>
        <taxon>Crotonoideae</taxon>
        <taxon>Micrandreae</taxon>
        <taxon>Hevea</taxon>
    </lineage>
</organism>
<accession>A0ABQ9N798</accession>
<dbReference type="PANTHER" id="PTHR46741">
    <property type="entry name" value="OS09G0413600 PROTEIN"/>
    <property type="match status" value="1"/>
</dbReference>
<keyword evidence="2" id="KW-0472">Membrane</keyword>
<evidence type="ECO:0000256" key="1">
    <source>
        <dbReference type="SAM" id="MobiDB-lite"/>
    </source>
</evidence>
<feature type="region of interest" description="Disordered" evidence="1">
    <location>
        <begin position="78"/>
        <end position="106"/>
    </location>
</feature>
<keyword evidence="2" id="KW-0812">Transmembrane</keyword>
<protein>
    <submittedName>
        <fullName evidence="3">Uncharacterized protein</fullName>
    </submittedName>
</protein>
<proteinExistence type="predicted"/>
<dbReference type="InterPro" id="IPR012870">
    <property type="entry name" value="DUF1666"/>
</dbReference>
<keyword evidence="4" id="KW-1185">Reference proteome</keyword>
<feature type="transmembrane region" description="Helical" evidence="2">
    <location>
        <begin position="36"/>
        <end position="57"/>
    </location>
</feature>
<evidence type="ECO:0000313" key="4">
    <source>
        <dbReference type="Proteomes" id="UP001174677"/>
    </source>
</evidence>
<feature type="region of interest" description="Disordered" evidence="1">
    <location>
        <begin position="198"/>
        <end position="272"/>
    </location>
</feature>
<evidence type="ECO:0000313" key="3">
    <source>
        <dbReference type="EMBL" id="KAJ9187491.1"/>
    </source>
</evidence>
<comment type="caution">
    <text evidence="3">The sequence shown here is derived from an EMBL/GenBank/DDBJ whole genome shotgun (WGS) entry which is preliminary data.</text>
</comment>
<reference evidence="3" key="1">
    <citation type="journal article" date="2023" name="Plant Biotechnol. J.">
        <title>Chromosome-level wild Hevea brasiliensis genome provides new tools for genomic-assisted breeding and valuable loci to elevate rubber yield.</title>
        <authorList>
            <person name="Cheng H."/>
            <person name="Song X."/>
            <person name="Hu Y."/>
            <person name="Wu T."/>
            <person name="Yang Q."/>
            <person name="An Z."/>
            <person name="Feng S."/>
            <person name="Deng Z."/>
            <person name="Wu W."/>
            <person name="Zeng X."/>
            <person name="Tu M."/>
            <person name="Wang X."/>
            <person name="Huang H."/>
        </authorList>
    </citation>
    <scope>NUCLEOTIDE SEQUENCE</scope>
    <source>
        <strain evidence="3">MT/VB/25A 57/8</strain>
    </source>
</reference>
<dbReference type="Pfam" id="PF07891">
    <property type="entry name" value="DUF1666"/>
    <property type="match status" value="1"/>
</dbReference>
<evidence type="ECO:0000256" key="2">
    <source>
        <dbReference type="SAM" id="Phobius"/>
    </source>
</evidence>
<keyword evidence="2" id="KW-1133">Transmembrane helix</keyword>
<sequence>MGTRFIYSIKTQFDFVNNTDLVNDFVYDNMYRVVSFFWGFVCNYTFHLFGSLFRHIFRFQKGNFVNKFESNSNEVYHQQEDDQFGSSCSQDSETDKSDAEEENSVVMESALSASTNRYEFLAGKGICGFLEEPRTLSFTVHEVFLDSNNDEILNTSIFDIRRSTDEEFQDVGLDAEAADKAEKSGALVKSFVVDEASEKKQEQETLMGEKNSDEENLTFDDGVTVDRGFGNHELDTEKTENSITSSVIEEAEKQELETSTGEKISDNLETGGLDHSSELSVNRTVGEVFESESLIFIYEEKMEHSREAEGVGPQSCMSLDEKAEHNRELEAILMRDQSIDSDDEYIELQPQKQNSILLDVEILSTEDLSNVDEREEEQELVHEKAEPKFEESSFQEQKYSDSPVQIEADYMFEHQDIIEQLKMELKLARTGGLPTILEESESEELETPKTVQKLKPMKIEDQKFERKDLLDGIHKVYKSYSDKMRKLEILNFQTMHSLGLLQMKETVQFQTARKSSVTAVISLLSQNLWLCKGTAVVDPVKKVIADMHNDFETIYVGQLCLSWEILQWQYRKAQELQKYDSQGSHQYNQVAGEFQLFQVLIQRFLENEQFQGPRVENYVKSRCVLRSLLQVPLVRDDSFKDKGKRGDDNEDAITSQMLIETMEQSMLVFWEFLRANKDESSVILQGHQQAHINLQEPVDLELLTDIRSDFQKKDKKLKDILRSGNCIVKRFRKQQEDRVHHIHTLFIAQVELKLVSRVLNMSKLTTDQLIWCHEKLDKINFCNRKVFVESSFLLFPC</sequence>
<dbReference type="EMBL" id="JARPOI010000002">
    <property type="protein sequence ID" value="KAJ9187491.1"/>
    <property type="molecule type" value="Genomic_DNA"/>
</dbReference>